<dbReference type="Pfam" id="PF10420">
    <property type="entry name" value="IL12p40_C"/>
    <property type="match status" value="1"/>
</dbReference>
<reference evidence="6 7" key="1">
    <citation type="journal article" date="2023" name="Genes (Basel)">
        <title>Chromosome-Level Genome Assembly and Circadian Gene Repertoire of the Patagonia Blennie Eleginops maclovinus-The Closest Ancestral Proxy of Antarctic Cryonotothenioids.</title>
        <authorList>
            <person name="Cheng C.C."/>
            <person name="Rivera-Colon A.G."/>
            <person name="Minhas B.F."/>
            <person name="Wilson L."/>
            <person name="Rayamajhi N."/>
            <person name="Vargas-Chacoff L."/>
            <person name="Catchen J.M."/>
        </authorList>
    </citation>
    <scope>NUCLEOTIDE SEQUENCE [LARGE SCALE GENOMIC DNA]</scope>
    <source>
        <strain evidence="6">JMC-PN-2008</strain>
    </source>
</reference>
<evidence type="ECO:0000313" key="7">
    <source>
        <dbReference type="Proteomes" id="UP001346869"/>
    </source>
</evidence>
<dbReference type="GO" id="GO:0004896">
    <property type="term" value="F:cytokine receptor activity"/>
    <property type="evidence" value="ECO:0007669"/>
    <property type="project" value="UniProtKB-UniRule"/>
</dbReference>
<accession>A0AAN8AM58</accession>
<evidence type="ECO:0000256" key="4">
    <source>
        <dbReference type="RuleBase" id="RU281113"/>
    </source>
</evidence>
<dbReference type="PANTHER" id="PTHR48485:SF4">
    <property type="entry name" value="INTERLEUKIN-12 SUBUNIT BETA"/>
    <property type="match status" value="1"/>
</dbReference>
<feature type="chain" id="PRO_5042661547" description="Interleukin-12 subunit beta" evidence="4">
    <location>
        <begin position="19"/>
        <end position="347"/>
    </location>
</feature>
<sequence length="347" mass="40061">MKLFIFSIVCVFLQVSHQNPTGNWTLLPHILVVEVDGSWGQMPLRCLEQPEELLKRDTKIEDVFWRKNGDEEEQTGNTYMLEVEESLGGGNYTCHSKDGSLLNHTVVLIQENENNGRSYEDNLKCSATNHSGEFFCSWTGLSVLDGKVAFIKARRVSDNYETQCSVDKSGRRWKCSSGQSNLICSVNDTKEEILCLDEQHCPFTEESQHIYITVYVWTELFLLEIYSKLFFLSEIVKPDMVKISKVNNTTIQWSYPSSWNSPYSYFPLSFEIAQLKRGCKRCEDLCPDLKSIETLMFKSTDVCQFTVSQRKTRVVCVRAKDALCNSPWSEWSHIRMNRGRKKKNNKV</sequence>
<dbReference type="InterPro" id="IPR013783">
    <property type="entry name" value="Ig-like_fold"/>
</dbReference>
<keyword evidence="7" id="KW-1185">Reference proteome</keyword>
<keyword evidence="3 4" id="KW-0325">Glycoprotein</keyword>
<dbReference type="Proteomes" id="UP001346869">
    <property type="component" value="Unassembled WGS sequence"/>
</dbReference>
<organism evidence="6 7">
    <name type="scientific">Eleginops maclovinus</name>
    <name type="common">Patagonian blennie</name>
    <name type="synonym">Eleginus maclovinus</name>
    <dbReference type="NCBI Taxonomy" id="56733"/>
    <lineage>
        <taxon>Eukaryota</taxon>
        <taxon>Metazoa</taxon>
        <taxon>Chordata</taxon>
        <taxon>Craniata</taxon>
        <taxon>Vertebrata</taxon>
        <taxon>Euteleostomi</taxon>
        <taxon>Actinopterygii</taxon>
        <taxon>Neopterygii</taxon>
        <taxon>Teleostei</taxon>
        <taxon>Neoteleostei</taxon>
        <taxon>Acanthomorphata</taxon>
        <taxon>Eupercaria</taxon>
        <taxon>Perciformes</taxon>
        <taxon>Notothenioidei</taxon>
        <taxon>Eleginopidae</taxon>
        <taxon>Eleginops</taxon>
    </lineage>
</organism>
<dbReference type="InterPro" id="IPR007110">
    <property type="entry name" value="Ig-like_dom"/>
</dbReference>
<dbReference type="PROSITE" id="PS50835">
    <property type="entry name" value="IG_LIKE"/>
    <property type="match status" value="1"/>
</dbReference>
<evidence type="ECO:0000259" key="5">
    <source>
        <dbReference type="PROSITE" id="PS50835"/>
    </source>
</evidence>
<keyword evidence="4" id="KW-0393">Immunoglobulin domain</keyword>
<comment type="caution">
    <text evidence="6">The sequence shown here is derived from an EMBL/GenBank/DDBJ whole genome shotgun (WGS) entry which is preliminary data.</text>
</comment>
<dbReference type="PANTHER" id="PTHR48485">
    <property type="entry name" value="INTERLEUKIN-12 SUBUNIT BETA-RELATED"/>
    <property type="match status" value="1"/>
</dbReference>
<keyword evidence="2" id="KW-1015">Disulfide bond</keyword>
<dbReference type="PRINTS" id="PR01928">
    <property type="entry name" value="INTRLEUKN12B"/>
</dbReference>
<dbReference type="PIRSF" id="PIRSF038007">
    <property type="entry name" value="IL_12_beta"/>
    <property type="match status" value="1"/>
</dbReference>
<proteinExistence type="inferred from homology"/>
<evidence type="ECO:0000256" key="1">
    <source>
        <dbReference type="ARBA" id="ARBA00022729"/>
    </source>
</evidence>
<dbReference type="GO" id="GO:0005615">
    <property type="term" value="C:extracellular space"/>
    <property type="evidence" value="ECO:0007669"/>
    <property type="project" value="UniProtKB-KW"/>
</dbReference>
<name>A0AAN8AM58_ELEMC</name>
<comment type="subcellular location">
    <subcellularLocation>
        <location evidence="4">Secreted</location>
    </subcellularLocation>
</comment>
<gene>
    <name evidence="4" type="primary">IL12B</name>
    <name evidence="6" type="ORF">PBY51_016257</name>
</gene>
<evidence type="ECO:0000256" key="3">
    <source>
        <dbReference type="ARBA" id="ARBA00023180"/>
    </source>
</evidence>
<feature type="domain" description="Ig-like" evidence="5">
    <location>
        <begin position="28"/>
        <end position="107"/>
    </location>
</feature>
<keyword evidence="4" id="KW-0964">Secreted</keyword>
<dbReference type="InterPro" id="IPR050676">
    <property type="entry name" value="IL-12"/>
</dbReference>
<protein>
    <recommendedName>
        <fullName evidence="4">Interleukin-12 subunit beta</fullName>
        <shortName evidence="4">IL-12B</shortName>
    </recommendedName>
    <alternativeName>
        <fullName evidence="4">Cytotoxic lymphocyte maturation factor 40 kDa subunit</fullName>
    </alternativeName>
    <alternativeName>
        <fullName evidence="4">IL-12 subunit p40</fullName>
    </alternativeName>
</protein>
<keyword evidence="1 4" id="KW-0732">Signal</keyword>
<evidence type="ECO:0000256" key="2">
    <source>
        <dbReference type="ARBA" id="ARBA00023157"/>
    </source>
</evidence>
<dbReference type="SUPFAM" id="SSF49265">
    <property type="entry name" value="Fibronectin type III"/>
    <property type="match status" value="2"/>
</dbReference>
<dbReference type="GO" id="GO:0005125">
    <property type="term" value="F:cytokine activity"/>
    <property type="evidence" value="ECO:0007669"/>
    <property type="project" value="UniProtKB-KW"/>
</dbReference>
<dbReference type="InterPro" id="IPR015528">
    <property type="entry name" value="IL-12_beta"/>
</dbReference>
<dbReference type="EMBL" id="JAUZQC010000010">
    <property type="protein sequence ID" value="KAK5865063.1"/>
    <property type="molecule type" value="Genomic_DNA"/>
</dbReference>
<dbReference type="InterPro" id="IPR036116">
    <property type="entry name" value="FN3_sf"/>
</dbReference>
<dbReference type="Gene3D" id="2.60.40.10">
    <property type="entry name" value="Immunoglobulins"/>
    <property type="match status" value="2"/>
</dbReference>
<comment type="subunit">
    <text evidence="4">Heterodimer with IL12A; disulfide-linked. The heterodimer is known as interleukin IL-12.</text>
</comment>
<dbReference type="InterPro" id="IPR019482">
    <property type="entry name" value="IL-12_beta_cen-dom"/>
</dbReference>
<dbReference type="AlphaFoldDB" id="A0AAN8AM58"/>
<reference evidence="6 7" key="2">
    <citation type="journal article" date="2023" name="Mol. Biol. Evol.">
        <title>Genomics of Secondarily Temperate Adaptation in the Only Non-Antarctic Icefish.</title>
        <authorList>
            <person name="Rivera-Colon A.G."/>
            <person name="Rayamajhi N."/>
            <person name="Minhas B.F."/>
            <person name="Madrigal G."/>
            <person name="Bilyk K.T."/>
            <person name="Yoon V."/>
            <person name="Hune M."/>
            <person name="Gregory S."/>
            <person name="Cheng C.H.C."/>
            <person name="Catchen J.M."/>
        </authorList>
    </citation>
    <scope>NUCLEOTIDE SEQUENCE [LARGE SCALE GENOMIC DNA]</scope>
    <source>
        <strain evidence="6">JMC-PN-2008</strain>
    </source>
</reference>
<comment type="similarity">
    <text evidence="4">Belongs to the IL-12B family.</text>
</comment>
<keyword evidence="4" id="KW-0202">Cytokine</keyword>
<feature type="signal peptide" evidence="4">
    <location>
        <begin position="1"/>
        <end position="18"/>
    </location>
</feature>
<evidence type="ECO:0000313" key="6">
    <source>
        <dbReference type="EMBL" id="KAK5865063.1"/>
    </source>
</evidence>